<feature type="active site" evidence="19">
    <location>
        <position position="172"/>
    </location>
</feature>
<comment type="pathway">
    <text evidence="4 19">Cell wall biogenesis; peptidoglycan biosynthesis.</text>
</comment>
<evidence type="ECO:0000256" key="4">
    <source>
        <dbReference type="ARBA" id="ARBA00004752"/>
    </source>
</evidence>
<dbReference type="InterPro" id="IPR011601">
    <property type="entry name" value="MurB_C"/>
</dbReference>
<evidence type="ECO:0000313" key="21">
    <source>
        <dbReference type="EMBL" id="MDZ5762152.1"/>
    </source>
</evidence>
<dbReference type="PANTHER" id="PTHR21071">
    <property type="entry name" value="UDP-N-ACETYLENOLPYRUVOYLGLUCOSAMINE REDUCTASE"/>
    <property type="match status" value="1"/>
</dbReference>
<evidence type="ECO:0000313" key="22">
    <source>
        <dbReference type="Proteomes" id="UP001293791"/>
    </source>
</evidence>
<organism evidence="21 22">
    <name type="scientific">Candidatus Cyrtobacter comes</name>
    <dbReference type="NCBI Taxonomy" id="675776"/>
    <lineage>
        <taxon>Bacteria</taxon>
        <taxon>Pseudomonadati</taxon>
        <taxon>Pseudomonadota</taxon>
        <taxon>Alphaproteobacteria</taxon>
        <taxon>Rickettsiales</taxon>
        <taxon>Candidatus Midichloriaceae</taxon>
        <taxon>Candidatus Cyrtobacter</taxon>
    </lineage>
</organism>
<reference evidence="21 22" key="1">
    <citation type="submission" date="2023-02" db="EMBL/GenBank/DDBJ databases">
        <title>Host association and intracellularity evolved multiple times independently in the Rickettsiales.</title>
        <authorList>
            <person name="Castelli M."/>
            <person name="Nardi T."/>
            <person name="Gammuto L."/>
            <person name="Bellinzona G."/>
            <person name="Sabaneyeva E."/>
            <person name="Potekhin A."/>
            <person name="Serra V."/>
            <person name="Petroni G."/>
            <person name="Sassera D."/>
        </authorList>
    </citation>
    <scope>NUCLEOTIDE SEQUENCE [LARGE SCALE GENOMIC DNA]</scope>
    <source>
        <strain evidence="21 22">BOD18</strain>
    </source>
</reference>
<dbReference type="HAMAP" id="MF_00037">
    <property type="entry name" value="MurB"/>
    <property type="match status" value="1"/>
</dbReference>
<dbReference type="EMBL" id="JARGYT010000023">
    <property type="protein sequence ID" value="MDZ5762152.1"/>
    <property type="molecule type" value="Genomic_DNA"/>
</dbReference>
<sequence>MHSLYNNLPKIRGRYRLNADLSKLCWLGVGGRAAVLFVPLDLEDLVYFLSNKSSDLPIFMLGAGSNILIRHSGFDGVVIRLGRAFNYVHHNSETLVAGGATLDTSVAEYAMDNSIAGLEFLSGIPGTIGGALTMNAGAYGREVKDVLVSTKVVDIHGNIKELSVDQMGYKYRESEVINHIFIEAAFSYSIGDKSRIQDEMLSIRHKRESTQPIRARTAGSTFKNPDADMKAWQLIDQAGCRGFRVGGAVMSEKHCNFINLESEATALDVEKLVFEVQMRVFEKSGVLLEPEIKILGQDVI</sequence>
<keyword evidence="13 19" id="KW-0573">Peptidoglycan synthesis</keyword>
<comment type="caution">
    <text evidence="21">The sequence shown here is derived from an EMBL/GenBank/DDBJ whole genome shotgun (WGS) entry which is preliminary data.</text>
</comment>
<dbReference type="Pfam" id="PF02873">
    <property type="entry name" value="MurB_C"/>
    <property type="match status" value="1"/>
</dbReference>
<feature type="domain" description="FAD-binding PCMH-type" evidence="20">
    <location>
        <begin position="29"/>
        <end position="206"/>
    </location>
</feature>
<evidence type="ECO:0000256" key="12">
    <source>
        <dbReference type="ARBA" id="ARBA00022960"/>
    </source>
</evidence>
<keyword evidence="12 19" id="KW-0133">Cell shape</keyword>
<evidence type="ECO:0000256" key="1">
    <source>
        <dbReference type="ARBA" id="ARBA00001974"/>
    </source>
</evidence>
<evidence type="ECO:0000256" key="13">
    <source>
        <dbReference type="ARBA" id="ARBA00022984"/>
    </source>
</evidence>
<evidence type="ECO:0000256" key="19">
    <source>
        <dbReference type="HAMAP-Rule" id="MF_00037"/>
    </source>
</evidence>
<keyword evidence="16 19" id="KW-0961">Cell wall biogenesis/degradation</keyword>
<evidence type="ECO:0000256" key="6">
    <source>
        <dbReference type="ARBA" id="ARBA00015188"/>
    </source>
</evidence>
<gene>
    <name evidence="19" type="primary">murB</name>
    <name evidence="21" type="ORF">Cyrtocomes_00523</name>
</gene>
<evidence type="ECO:0000256" key="8">
    <source>
        <dbReference type="ARBA" id="ARBA00022618"/>
    </source>
</evidence>
<evidence type="ECO:0000256" key="18">
    <source>
        <dbReference type="ARBA" id="ARBA00048914"/>
    </source>
</evidence>
<dbReference type="PANTHER" id="PTHR21071:SF4">
    <property type="entry name" value="UDP-N-ACETYLENOLPYRUVOYLGLUCOSAMINE REDUCTASE"/>
    <property type="match status" value="1"/>
</dbReference>
<evidence type="ECO:0000256" key="2">
    <source>
        <dbReference type="ARBA" id="ARBA00003921"/>
    </source>
</evidence>
<feature type="active site" evidence="19">
    <location>
        <position position="291"/>
    </location>
</feature>
<keyword evidence="22" id="KW-1185">Reference proteome</keyword>
<comment type="similarity">
    <text evidence="19">Belongs to the MurB family.</text>
</comment>
<dbReference type="InterPro" id="IPR003170">
    <property type="entry name" value="MurB"/>
</dbReference>
<dbReference type="NCBIfam" id="NF010480">
    <property type="entry name" value="PRK13905.1"/>
    <property type="match status" value="1"/>
</dbReference>
<dbReference type="InterPro" id="IPR016169">
    <property type="entry name" value="FAD-bd_PCMH_sub2"/>
</dbReference>
<evidence type="ECO:0000256" key="17">
    <source>
        <dbReference type="ARBA" id="ARBA00031026"/>
    </source>
</evidence>
<keyword evidence="15 19" id="KW-0131">Cell cycle</keyword>
<keyword evidence="8 19" id="KW-0132">Cell division</keyword>
<dbReference type="InterPro" id="IPR036318">
    <property type="entry name" value="FAD-bd_PCMH-like_sf"/>
</dbReference>
<evidence type="ECO:0000256" key="10">
    <source>
        <dbReference type="ARBA" id="ARBA00022827"/>
    </source>
</evidence>
<comment type="catalytic activity">
    <reaction evidence="18 19">
        <text>UDP-N-acetyl-alpha-D-muramate + NADP(+) = UDP-N-acetyl-3-O-(1-carboxyvinyl)-alpha-D-glucosamine + NADPH + H(+)</text>
        <dbReference type="Rhea" id="RHEA:12248"/>
        <dbReference type="ChEBI" id="CHEBI:15378"/>
        <dbReference type="ChEBI" id="CHEBI:57783"/>
        <dbReference type="ChEBI" id="CHEBI:58349"/>
        <dbReference type="ChEBI" id="CHEBI:68483"/>
        <dbReference type="ChEBI" id="CHEBI:70757"/>
        <dbReference type="EC" id="1.3.1.98"/>
    </reaction>
</comment>
<dbReference type="PROSITE" id="PS51387">
    <property type="entry name" value="FAD_PCMH"/>
    <property type="match status" value="1"/>
</dbReference>
<comment type="subcellular location">
    <subcellularLocation>
        <location evidence="3 19">Cytoplasm</location>
    </subcellularLocation>
</comment>
<evidence type="ECO:0000259" key="20">
    <source>
        <dbReference type="PROSITE" id="PS51387"/>
    </source>
</evidence>
<comment type="cofactor">
    <cofactor evidence="1 19">
        <name>FAD</name>
        <dbReference type="ChEBI" id="CHEBI:57692"/>
    </cofactor>
</comment>
<dbReference type="InterPro" id="IPR036635">
    <property type="entry name" value="MurB_C_sf"/>
</dbReference>
<feature type="active site" description="Proton donor" evidence="19">
    <location>
        <position position="220"/>
    </location>
</feature>
<protein>
    <recommendedName>
        <fullName evidence="6 19">UDP-N-acetylenolpyruvoylglucosamine reductase</fullName>
        <ecNumber evidence="5 19">1.3.1.98</ecNumber>
    </recommendedName>
    <alternativeName>
        <fullName evidence="17 19">UDP-N-acetylmuramate dehydrogenase</fullName>
    </alternativeName>
</protein>
<dbReference type="SUPFAM" id="SSF56176">
    <property type="entry name" value="FAD-binding/transporter-associated domain-like"/>
    <property type="match status" value="1"/>
</dbReference>
<evidence type="ECO:0000256" key="7">
    <source>
        <dbReference type="ARBA" id="ARBA00022490"/>
    </source>
</evidence>
<evidence type="ECO:0000256" key="5">
    <source>
        <dbReference type="ARBA" id="ARBA00012518"/>
    </source>
</evidence>
<name>A0ABU5L7P6_9RICK</name>
<evidence type="ECO:0000256" key="15">
    <source>
        <dbReference type="ARBA" id="ARBA00023306"/>
    </source>
</evidence>
<dbReference type="Gene3D" id="3.30.465.10">
    <property type="match status" value="1"/>
</dbReference>
<keyword evidence="11 19" id="KW-0521">NADP</keyword>
<dbReference type="Gene3D" id="3.90.78.10">
    <property type="entry name" value="UDP-N-acetylenolpyruvoylglucosamine reductase, C-terminal domain"/>
    <property type="match status" value="1"/>
</dbReference>
<dbReference type="NCBIfam" id="TIGR00179">
    <property type="entry name" value="murB"/>
    <property type="match status" value="1"/>
</dbReference>
<proteinExistence type="inferred from homology"/>
<evidence type="ECO:0000256" key="16">
    <source>
        <dbReference type="ARBA" id="ARBA00023316"/>
    </source>
</evidence>
<dbReference type="Gene3D" id="3.30.43.10">
    <property type="entry name" value="Uridine Diphospho-n-acetylenolpyruvylglucosamine Reductase, domain 2"/>
    <property type="match status" value="1"/>
</dbReference>
<accession>A0ABU5L7P6</accession>
<dbReference type="InterPro" id="IPR016167">
    <property type="entry name" value="FAD-bd_PCMH_sub1"/>
</dbReference>
<keyword evidence="10 19" id="KW-0274">FAD</keyword>
<keyword evidence="7 19" id="KW-0963">Cytoplasm</keyword>
<evidence type="ECO:0000256" key="9">
    <source>
        <dbReference type="ARBA" id="ARBA00022630"/>
    </source>
</evidence>
<dbReference type="Pfam" id="PF01565">
    <property type="entry name" value="FAD_binding_4"/>
    <property type="match status" value="1"/>
</dbReference>
<dbReference type="RefSeq" id="WP_322497637.1">
    <property type="nucleotide sequence ID" value="NZ_JARGYT010000023.1"/>
</dbReference>
<keyword evidence="9 19" id="KW-0285">Flavoprotein</keyword>
<evidence type="ECO:0000256" key="14">
    <source>
        <dbReference type="ARBA" id="ARBA00023002"/>
    </source>
</evidence>
<dbReference type="SUPFAM" id="SSF56194">
    <property type="entry name" value="Uridine diphospho-N-Acetylenolpyruvylglucosamine reductase, MurB, C-terminal domain"/>
    <property type="match status" value="1"/>
</dbReference>
<evidence type="ECO:0000256" key="3">
    <source>
        <dbReference type="ARBA" id="ARBA00004496"/>
    </source>
</evidence>
<dbReference type="Proteomes" id="UP001293791">
    <property type="component" value="Unassembled WGS sequence"/>
</dbReference>
<dbReference type="InterPro" id="IPR006094">
    <property type="entry name" value="Oxid_FAD_bind_N"/>
</dbReference>
<dbReference type="EC" id="1.3.1.98" evidence="5 19"/>
<comment type="function">
    <text evidence="2 19">Cell wall formation.</text>
</comment>
<dbReference type="InterPro" id="IPR016166">
    <property type="entry name" value="FAD-bd_PCMH"/>
</dbReference>
<evidence type="ECO:0000256" key="11">
    <source>
        <dbReference type="ARBA" id="ARBA00022857"/>
    </source>
</evidence>
<keyword evidence="14 19" id="KW-0560">Oxidoreductase</keyword>